<dbReference type="InterPro" id="IPR027417">
    <property type="entry name" value="P-loop_NTPase"/>
</dbReference>
<dbReference type="InterPro" id="IPR044974">
    <property type="entry name" value="Disease_R_plants"/>
</dbReference>
<evidence type="ECO:0000256" key="2">
    <source>
        <dbReference type="ARBA" id="ARBA00022737"/>
    </source>
</evidence>
<dbReference type="SUPFAM" id="SSF52058">
    <property type="entry name" value="L domain-like"/>
    <property type="match status" value="1"/>
</dbReference>
<dbReference type="Pfam" id="PF23282">
    <property type="entry name" value="WHD_ROQ1"/>
    <property type="match status" value="1"/>
</dbReference>
<dbReference type="InterPro" id="IPR002182">
    <property type="entry name" value="NB-ARC"/>
</dbReference>
<dbReference type="SMART" id="SM00255">
    <property type="entry name" value="TIR"/>
    <property type="match status" value="1"/>
</dbReference>
<dbReference type="SUPFAM" id="SSF52540">
    <property type="entry name" value="P-loop containing nucleoside triphosphate hydrolases"/>
    <property type="match status" value="1"/>
</dbReference>
<dbReference type="SUPFAM" id="SSF52200">
    <property type="entry name" value="Toll/Interleukin receptor TIR domain"/>
    <property type="match status" value="1"/>
</dbReference>
<protein>
    <recommendedName>
        <fullName evidence="4">TIR domain-containing protein</fullName>
    </recommendedName>
</protein>
<dbReference type="AlphaFoldDB" id="A0ABD3JNW6"/>
<name>A0ABD3JNW6_EUCGL</name>
<evidence type="ECO:0000313" key="5">
    <source>
        <dbReference type="EMBL" id="KAL3727521.1"/>
    </source>
</evidence>
<dbReference type="Pfam" id="PF00931">
    <property type="entry name" value="NB-ARC"/>
    <property type="match status" value="1"/>
</dbReference>
<keyword evidence="3" id="KW-0520">NAD</keyword>
<dbReference type="FunFam" id="3.40.50.10140:FF:000007">
    <property type="entry name" value="Disease resistance protein (TIR-NBS-LRR class)"/>
    <property type="match status" value="1"/>
</dbReference>
<dbReference type="Gene3D" id="3.40.50.300">
    <property type="entry name" value="P-loop containing nucleotide triphosphate hydrolases"/>
    <property type="match status" value="1"/>
</dbReference>
<sequence>MAYSSRYEYEVFLSFRGEDTRTSFTDFLYTSMIDAGIRVYKDDEELCKGENFGLELLRAINQSKISIPIFSKGYASSVWCLKELVQMVECQKTRGQKIMPIFYDVAPSEVRHQIGRYGEAFLTHENKKRYDEETMRKWKAALTTVGELDGWEKNANRKEGEMAKTITQKVFNELKKAYLVVSNHLVGVDHHVDKIMKEIGAHISETRIVGIHGMGGVGKTTIAKIIYNELSNKYDNCCFLSDIRETSKRKGIKYLQQQLICDILKMEWVKITNIDEGIKIIEKRLFDKKVLLLLDDVEEKDHMDALVGKRDWFGKGSKLIITTRRKDVIHVPEVDWTYEITCLGQDLSLQLFSKHAFRRDSPIDEYINQSKRAVQIAGGLPLALEVIGSLLSGKNKEMWDATLKKLKSVPDDKVQSKLKISYDALDDRQQQIFLDIACHFIGYDKDTTDYFWDASELFPKVALEVLLNMSLIKIGIDNKLWMHDQLRDMGREIVRQESKMKIEKQRCVWNPKDGLDLLKRHEEKKEVEALRLKFDDQHRFTYDNFKSLPYLMFLEVDDLKENFRGEKLLLWLKWLLYALPTNIFQRNSDLLPRLRWLSWHNIRPTFNIANFSVENLIILDLSWSEITHDWKGWSHMMVIKNLKVLNLAHCQCLKTTPNFSAHSNLEHLILSSCESLIEIDRSICQLKSLVFLDVSYCWNLQRLPETVGNLDSLSKLDISNTNIKEVPNSNGMLKNLEVMKMQNNIGERINNACLKSRKSIPTRMFYYMNYVKDFEAGDRTYGYEFLRKWGMGWPGLHALPRLPESLIELELEELRVDTFPDLSNLANLKVLHLGFGPHNCEGKSYGLLEEPIPRCIGNLSLLKSLQLRFLKETASSTDLSLPLHPRRLPRLPSNLSSLLLFGCHSLGSMDLSYLRKLSSLYISLCDSLCSMDLSNLRELSSLHIWHCHSLCSMDLSNLSKLSSLEIRYCNSLCSMDLLNLRKLSSLYIWDSAVAEIEGLSCLENLRDLNLRRTGQLAMLPDLSKLNKLRQITVWTCGNLVEIQGELPQSLEYLRIESCESLQKLPDLSSLKGLQKVIIRRCGKLAVEEISRLCSEKSIKFVGEDDEDWYLNWGKYQCFPFLAIKFFQRYEQRSFTCTF</sequence>
<dbReference type="InterPro" id="IPR056845">
    <property type="entry name" value="LRR_Zer-1"/>
</dbReference>
<comment type="caution">
    <text evidence="5">The sequence shown here is derived from an EMBL/GenBank/DDBJ whole genome shotgun (WGS) entry which is preliminary data.</text>
</comment>
<dbReference type="InterPro" id="IPR058192">
    <property type="entry name" value="WHD_ROQ1-like"/>
</dbReference>
<feature type="domain" description="TIR" evidence="4">
    <location>
        <begin position="7"/>
        <end position="174"/>
    </location>
</feature>
<keyword evidence="2" id="KW-0677">Repeat</keyword>
<dbReference type="Gene3D" id="3.40.50.10140">
    <property type="entry name" value="Toll/interleukin-1 receptor homology (TIR) domain"/>
    <property type="match status" value="1"/>
</dbReference>
<accession>A0ABD3JNW6</accession>
<dbReference type="PRINTS" id="PR00364">
    <property type="entry name" value="DISEASERSIST"/>
</dbReference>
<dbReference type="PANTHER" id="PTHR11017:SF570">
    <property type="entry name" value="DISEASE RESISTANCE PROTEIN (TIR-NBS CLASS)-RELATED"/>
    <property type="match status" value="1"/>
</dbReference>
<evidence type="ECO:0000256" key="3">
    <source>
        <dbReference type="ARBA" id="ARBA00023027"/>
    </source>
</evidence>
<keyword evidence="6" id="KW-1185">Reference proteome</keyword>
<keyword evidence="1" id="KW-0433">Leucine-rich repeat</keyword>
<reference evidence="5 6" key="1">
    <citation type="submission" date="2024-11" db="EMBL/GenBank/DDBJ databases">
        <title>Chromosome-level genome assembly of Eucalyptus globulus Labill. provides insights into its genome evolution.</title>
        <authorList>
            <person name="Li X."/>
        </authorList>
    </citation>
    <scope>NUCLEOTIDE SEQUENCE [LARGE SCALE GENOMIC DNA]</scope>
    <source>
        <strain evidence="5">CL2024</strain>
        <tissue evidence="5">Fresh tender leaves</tissue>
    </source>
</reference>
<evidence type="ECO:0000313" key="6">
    <source>
        <dbReference type="Proteomes" id="UP001634007"/>
    </source>
</evidence>
<dbReference type="Pfam" id="PF01582">
    <property type="entry name" value="TIR"/>
    <property type="match status" value="1"/>
</dbReference>
<dbReference type="InterPro" id="IPR000157">
    <property type="entry name" value="TIR_dom"/>
</dbReference>
<dbReference type="EMBL" id="JBJKBG010000008">
    <property type="protein sequence ID" value="KAL3727521.1"/>
    <property type="molecule type" value="Genomic_DNA"/>
</dbReference>
<dbReference type="InterPro" id="IPR035897">
    <property type="entry name" value="Toll_tir_struct_dom_sf"/>
</dbReference>
<dbReference type="PROSITE" id="PS50104">
    <property type="entry name" value="TIR"/>
    <property type="match status" value="1"/>
</dbReference>
<dbReference type="PANTHER" id="PTHR11017">
    <property type="entry name" value="LEUCINE-RICH REPEAT-CONTAINING PROTEIN"/>
    <property type="match status" value="1"/>
</dbReference>
<dbReference type="Gene3D" id="3.80.10.10">
    <property type="entry name" value="Ribonuclease Inhibitor"/>
    <property type="match status" value="2"/>
</dbReference>
<evidence type="ECO:0000256" key="1">
    <source>
        <dbReference type="ARBA" id="ARBA00022614"/>
    </source>
</evidence>
<dbReference type="Proteomes" id="UP001634007">
    <property type="component" value="Unassembled WGS sequence"/>
</dbReference>
<proteinExistence type="predicted"/>
<dbReference type="InterPro" id="IPR032675">
    <property type="entry name" value="LRR_dom_sf"/>
</dbReference>
<dbReference type="InterPro" id="IPR042197">
    <property type="entry name" value="Apaf_helical"/>
</dbReference>
<gene>
    <name evidence="5" type="ORF">ACJRO7_032283</name>
</gene>
<organism evidence="5 6">
    <name type="scientific">Eucalyptus globulus</name>
    <name type="common">Tasmanian blue gum</name>
    <dbReference type="NCBI Taxonomy" id="34317"/>
    <lineage>
        <taxon>Eukaryota</taxon>
        <taxon>Viridiplantae</taxon>
        <taxon>Streptophyta</taxon>
        <taxon>Embryophyta</taxon>
        <taxon>Tracheophyta</taxon>
        <taxon>Spermatophyta</taxon>
        <taxon>Magnoliopsida</taxon>
        <taxon>eudicotyledons</taxon>
        <taxon>Gunneridae</taxon>
        <taxon>Pentapetalae</taxon>
        <taxon>rosids</taxon>
        <taxon>malvids</taxon>
        <taxon>Myrtales</taxon>
        <taxon>Myrtaceae</taxon>
        <taxon>Myrtoideae</taxon>
        <taxon>Eucalypteae</taxon>
        <taxon>Eucalyptus</taxon>
    </lineage>
</organism>
<evidence type="ECO:0000259" key="4">
    <source>
        <dbReference type="PROSITE" id="PS50104"/>
    </source>
</evidence>
<dbReference type="Pfam" id="PF25013">
    <property type="entry name" value="LRR_Zer-1"/>
    <property type="match status" value="1"/>
</dbReference>
<dbReference type="Gene3D" id="1.10.8.430">
    <property type="entry name" value="Helical domain of apoptotic protease-activating factors"/>
    <property type="match status" value="1"/>
</dbReference>